<dbReference type="AlphaFoldDB" id="A0A4U0X2Q6"/>
<evidence type="ECO:0000313" key="2">
    <source>
        <dbReference type="EMBL" id="TKA70091.1"/>
    </source>
</evidence>
<proteinExistence type="predicted"/>
<feature type="region of interest" description="Disordered" evidence="1">
    <location>
        <begin position="1"/>
        <end position="166"/>
    </location>
</feature>
<protein>
    <submittedName>
        <fullName evidence="2">Uncharacterized protein</fullName>
    </submittedName>
</protein>
<sequence>MTANQFAATPRFSAAKQEALTSRQPSPPKTAFVNALRAAGRSREDVEDVPFESHDGSDEEMLNNEQAEALPTTEAREYGERGLASDLPFSPKRRRVDDQADEPEVDAVASPARTTFKPPQTPASHFRSTVPRFTHPPGSIASTTEEQATQHRPHFLRPSVVPPEPGEPLPEAFSPNRRGQKFVPGGMAATVQQWVIETGQAAVQSRRGQAYLRGEDYVIKVKAGDVQGDGPYLVRGVTGDGETVHVVLAAGHGDRAAAVVAGSVVGLRAPTWEVESEGTVWKVGVDWRVL</sequence>
<comment type="caution">
    <text evidence="2">The sequence shown here is derived from an EMBL/GenBank/DDBJ whole genome shotgun (WGS) entry which is preliminary data.</text>
</comment>
<dbReference type="OrthoDB" id="5389296at2759"/>
<reference evidence="2 3" key="1">
    <citation type="submission" date="2017-03" db="EMBL/GenBank/DDBJ databases">
        <title>Genomes of endolithic fungi from Antarctica.</title>
        <authorList>
            <person name="Coleine C."/>
            <person name="Masonjones S."/>
            <person name="Stajich J.E."/>
        </authorList>
    </citation>
    <scope>NUCLEOTIDE SEQUENCE [LARGE SCALE GENOMIC DNA]</scope>
    <source>
        <strain evidence="2 3">CCFEE 5184</strain>
    </source>
</reference>
<gene>
    <name evidence="2" type="ORF">B0A55_08027</name>
</gene>
<organism evidence="2 3">
    <name type="scientific">Friedmanniomyces simplex</name>
    <dbReference type="NCBI Taxonomy" id="329884"/>
    <lineage>
        <taxon>Eukaryota</taxon>
        <taxon>Fungi</taxon>
        <taxon>Dikarya</taxon>
        <taxon>Ascomycota</taxon>
        <taxon>Pezizomycotina</taxon>
        <taxon>Dothideomycetes</taxon>
        <taxon>Dothideomycetidae</taxon>
        <taxon>Mycosphaerellales</taxon>
        <taxon>Teratosphaeriaceae</taxon>
        <taxon>Friedmanniomyces</taxon>
    </lineage>
</organism>
<keyword evidence="3" id="KW-1185">Reference proteome</keyword>
<evidence type="ECO:0000313" key="3">
    <source>
        <dbReference type="Proteomes" id="UP000309340"/>
    </source>
</evidence>
<accession>A0A4U0X2Q6</accession>
<name>A0A4U0X2Q6_9PEZI</name>
<dbReference type="Proteomes" id="UP000309340">
    <property type="component" value="Unassembled WGS sequence"/>
</dbReference>
<dbReference type="EMBL" id="NAJQ01000413">
    <property type="protein sequence ID" value="TKA70091.1"/>
    <property type="molecule type" value="Genomic_DNA"/>
</dbReference>
<dbReference type="STRING" id="329884.A0A4U0X2Q6"/>
<evidence type="ECO:0000256" key="1">
    <source>
        <dbReference type="SAM" id="MobiDB-lite"/>
    </source>
</evidence>